<evidence type="ECO:0000259" key="1">
    <source>
        <dbReference type="PROSITE" id="PS51707"/>
    </source>
</evidence>
<comment type="caution">
    <text evidence="2">The sequence shown here is derived from an EMBL/GenBank/DDBJ whole genome shotgun (WGS) entry which is preliminary data.</text>
</comment>
<evidence type="ECO:0000313" key="2">
    <source>
        <dbReference type="EMBL" id="HEW52698.1"/>
    </source>
</evidence>
<proteinExistence type="predicted"/>
<dbReference type="InterPro" id="IPR033469">
    <property type="entry name" value="CYTH-like_dom_sf"/>
</dbReference>
<reference evidence="2" key="1">
    <citation type="journal article" date="2020" name="mSystems">
        <title>Genome- and Community-Level Interaction Insights into Carbon Utilization and Element Cycling Functions of Hydrothermarchaeota in Hydrothermal Sediment.</title>
        <authorList>
            <person name="Zhou Z."/>
            <person name="Liu Y."/>
            <person name="Xu W."/>
            <person name="Pan J."/>
            <person name="Luo Z.H."/>
            <person name="Li M."/>
        </authorList>
    </citation>
    <scope>NUCLEOTIDE SEQUENCE [LARGE SCALE GENOMIC DNA]</scope>
    <source>
        <strain evidence="2">SpSt-16</strain>
    </source>
</reference>
<dbReference type="PANTHER" id="PTHR21028:SF2">
    <property type="entry name" value="CYTH DOMAIN-CONTAINING PROTEIN"/>
    <property type="match status" value="1"/>
</dbReference>
<feature type="domain" description="CYTH" evidence="1">
    <location>
        <begin position="1"/>
        <end position="181"/>
    </location>
</feature>
<sequence>MREFEIKVPVTDLSEIELKLKELGAVYSEYKEELDYYIDARPCVDLASSDSALRLRVLKDLQSGSTHSELTFKGPREKHDFAKIRSEITVSVSDPTAMLEIFKKLGFGILAKVYKKRKVYSYGPYKIYLDDVEGLGKFIEVEYVGEGIPSALIENEIVNILTLLNIPKNFVTKSYLELLLDKLNK</sequence>
<dbReference type="Gene3D" id="2.40.320.10">
    <property type="entry name" value="Hypothetical Protein Pfu-838710-001"/>
    <property type="match status" value="1"/>
</dbReference>
<dbReference type="PANTHER" id="PTHR21028">
    <property type="entry name" value="SI:CH211-156B7.4"/>
    <property type="match status" value="1"/>
</dbReference>
<dbReference type="InterPro" id="IPR008173">
    <property type="entry name" value="Adenylyl_cyclase_CyaB"/>
</dbReference>
<dbReference type="SUPFAM" id="SSF55154">
    <property type="entry name" value="CYTH-like phosphatases"/>
    <property type="match status" value="1"/>
</dbReference>
<accession>A0A7C2ZNI4</accession>
<gene>
    <name evidence="2" type="primary">cyaB</name>
    <name evidence="2" type="ORF">ENO77_00730</name>
</gene>
<dbReference type="PROSITE" id="PS51707">
    <property type="entry name" value="CYTH"/>
    <property type="match status" value="1"/>
</dbReference>
<dbReference type="NCBIfam" id="TIGR00318">
    <property type="entry name" value="cyaB"/>
    <property type="match status" value="1"/>
</dbReference>
<dbReference type="EMBL" id="DSGT01000002">
    <property type="protein sequence ID" value="HEW52698.1"/>
    <property type="molecule type" value="Genomic_DNA"/>
</dbReference>
<name>A0A7C2ZNI4_9CREN</name>
<dbReference type="CDD" id="cd07890">
    <property type="entry name" value="CYTH-like_AC_IV-like"/>
    <property type="match status" value="1"/>
</dbReference>
<dbReference type="Pfam" id="PF01928">
    <property type="entry name" value="CYTH"/>
    <property type="match status" value="1"/>
</dbReference>
<dbReference type="AlphaFoldDB" id="A0A7C2ZNI4"/>
<protein>
    <submittedName>
        <fullName evidence="2">Class IV adenylate cyclase</fullName>
    </submittedName>
</protein>
<dbReference type="SMART" id="SM01118">
    <property type="entry name" value="CYTH"/>
    <property type="match status" value="1"/>
</dbReference>
<dbReference type="InterPro" id="IPR023577">
    <property type="entry name" value="CYTH_domain"/>
</dbReference>
<organism evidence="2">
    <name type="scientific">Ignisphaera aggregans</name>
    <dbReference type="NCBI Taxonomy" id="334771"/>
    <lineage>
        <taxon>Archaea</taxon>
        <taxon>Thermoproteota</taxon>
        <taxon>Thermoprotei</taxon>
        <taxon>Desulfurococcales</taxon>
        <taxon>Desulfurococcaceae</taxon>
        <taxon>Ignisphaera</taxon>
    </lineage>
</organism>